<accession>A0A1J8NJL0</accession>
<name>A0A1J8NJL0_9COXI</name>
<gene>
    <name evidence="1" type="ORF">A1D18_01445</name>
</gene>
<sequence>MTDIMIRLDEVVKLRSFGDFPNKQELFKVFENLKKIFNYPVSSESFPEIISALKSNLFYRQFELDGDPEFLKALVNKIHNFEVIEKILLAPSKINYSQTEEIVLKQRRNMLFSLALVEKDLKELGISGNENQPDLDDFLEVNFDNLETLKKMTSSKPISIDNIDWFLGSDLFELVLENSDYFDVKLTDLYEILLENTEIKTKKDFITHKQLLEKVLNENNYKEFYTILSKNKKQLSQNLRTYHNIPIAIHSHNIFKKIPNLKLSPMTKKALINSLKNYKDSPYVSFKC</sequence>
<protein>
    <submittedName>
        <fullName evidence="1">Uncharacterized protein</fullName>
    </submittedName>
</protein>
<keyword evidence="2" id="KW-1185">Reference proteome</keyword>
<organism evidence="1 2">
    <name type="scientific">Candidatus Rickettsiella isopodorum</name>
    <dbReference type="NCBI Taxonomy" id="1225476"/>
    <lineage>
        <taxon>Bacteria</taxon>
        <taxon>Pseudomonadati</taxon>
        <taxon>Pseudomonadota</taxon>
        <taxon>Gammaproteobacteria</taxon>
        <taxon>Legionellales</taxon>
        <taxon>Coxiellaceae</taxon>
        <taxon>Rickettsiella</taxon>
    </lineage>
</organism>
<evidence type="ECO:0000313" key="1">
    <source>
        <dbReference type="EMBL" id="OIZ95577.1"/>
    </source>
</evidence>
<dbReference type="EMBL" id="LUKY01000030">
    <property type="protein sequence ID" value="OIZ95577.1"/>
    <property type="molecule type" value="Genomic_DNA"/>
</dbReference>
<evidence type="ECO:0000313" key="2">
    <source>
        <dbReference type="Proteomes" id="UP000183924"/>
    </source>
</evidence>
<reference evidence="1 2" key="1">
    <citation type="submission" date="2016-03" db="EMBL/GenBank/DDBJ databases">
        <title>Comparative genomics of Rickettsiella.</title>
        <authorList>
            <person name="Chandler C."/>
            <person name="Wang Y."/>
        </authorList>
    </citation>
    <scope>NUCLEOTIDE SEQUENCE [LARGE SCALE GENOMIC DNA]</scope>
    <source>
        <strain evidence="1 2">RCFS May 2013</strain>
    </source>
</reference>
<dbReference type="RefSeq" id="WP_071662048.1">
    <property type="nucleotide sequence ID" value="NZ_LUKY01000030.1"/>
</dbReference>
<dbReference type="AlphaFoldDB" id="A0A1J8NJL0"/>
<comment type="caution">
    <text evidence="1">The sequence shown here is derived from an EMBL/GenBank/DDBJ whole genome shotgun (WGS) entry which is preliminary data.</text>
</comment>
<dbReference type="Proteomes" id="UP000183924">
    <property type="component" value="Unassembled WGS sequence"/>
</dbReference>
<proteinExistence type="predicted"/>